<comment type="similarity">
    <text evidence="5">Belongs to the FrdD family.</text>
</comment>
<dbReference type="NCBIfam" id="NF003977">
    <property type="entry name" value="PRK05470.1-1"/>
    <property type="match status" value="1"/>
</dbReference>
<dbReference type="Pfam" id="PF02313">
    <property type="entry name" value="Fumarate_red_D"/>
    <property type="match status" value="1"/>
</dbReference>
<name>A0A420XET1_9PAST</name>
<accession>A0A420XET1</accession>
<gene>
    <name evidence="5" type="primary">frdD</name>
    <name evidence="6" type="ORF">DES31_1783</name>
</gene>
<dbReference type="InterPro" id="IPR003418">
    <property type="entry name" value="Fumarate_red_D"/>
</dbReference>
<reference evidence="6 7" key="1">
    <citation type="submission" date="2018-10" db="EMBL/GenBank/DDBJ databases">
        <title>Genomic Encyclopedia of Type Strains, Phase IV (KMG-IV): sequencing the most valuable type-strain genomes for metagenomic binning, comparative biology and taxonomic classification.</title>
        <authorList>
            <person name="Goeker M."/>
        </authorList>
    </citation>
    <scope>NUCLEOTIDE SEQUENCE [LARGE SCALE GENOMIC DNA]</scope>
    <source>
        <strain evidence="6 7">DSM 23800</strain>
    </source>
</reference>
<dbReference type="EMBL" id="RBJC01000010">
    <property type="protein sequence ID" value="RKR70784.1"/>
    <property type="molecule type" value="Genomic_DNA"/>
</dbReference>
<comment type="subunit">
    <text evidence="5">Part of an enzyme complex containing four subunits: a flavoprotein (FrdA), an iron-sulfur protein (FrdB), and two hydrophobic anchor proteins (FrdC and FrdD).</text>
</comment>
<sequence>MKEAPKRSNEPVVWLLFGAGTTVTAILFPVLILLIGFLLPFGLISPENVFGFVSFLHSWIGKLVILIVLIFSVWGAMHRIHHGMHDFKLHIPAGGVIFYGLSVLYSVLAFFAVINL</sequence>
<feature type="transmembrane region" description="Helical" evidence="5">
    <location>
        <begin position="12"/>
        <end position="39"/>
    </location>
</feature>
<keyword evidence="7" id="KW-1185">Reference proteome</keyword>
<dbReference type="Gene3D" id="1.20.1300.10">
    <property type="entry name" value="Fumarate reductase/succinate dehydrogenase, transmembrane subunit"/>
    <property type="match status" value="1"/>
</dbReference>
<keyword evidence="4 5" id="KW-0472">Membrane</keyword>
<dbReference type="SUPFAM" id="SSF81343">
    <property type="entry name" value="Fumarate reductase respiratory complex transmembrane subunits"/>
    <property type="match status" value="1"/>
</dbReference>
<feature type="transmembrane region" description="Helical" evidence="5">
    <location>
        <begin position="59"/>
        <end position="77"/>
    </location>
</feature>
<protein>
    <recommendedName>
        <fullName evidence="5">Fumarate reductase subunit D</fullName>
    </recommendedName>
    <alternativeName>
        <fullName evidence="5">Quinol-fumarate reductase subunit D</fullName>
        <shortName evidence="5">QFR subunit D</shortName>
    </alternativeName>
</protein>
<comment type="caution">
    <text evidence="6">The sequence shown here is derived from an EMBL/GenBank/DDBJ whole genome shotgun (WGS) entry which is preliminary data.</text>
</comment>
<dbReference type="RefSeq" id="WP_121124123.1">
    <property type="nucleotide sequence ID" value="NZ_CP016604.1"/>
</dbReference>
<evidence type="ECO:0000313" key="6">
    <source>
        <dbReference type="EMBL" id="RKR70784.1"/>
    </source>
</evidence>
<evidence type="ECO:0000256" key="2">
    <source>
        <dbReference type="ARBA" id="ARBA00022692"/>
    </source>
</evidence>
<dbReference type="AlphaFoldDB" id="A0A420XET1"/>
<dbReference type="InterPro" id="IPR034804">
    <property type="entry name" value="SQR/QFR_C/D"/>
</dbReference>
<comment type="function">
    <text evidence="5">Anchors the catalytic components of the fumarate reductase complex to the cell membrane, binds quinones.</text>
</comment>
<dbReference type="OrthoDB" id="9804636at2"/>
<keyword evidence="2 5" id="KW-0812">Transmembrane</keyword>
<dbReference type="PIRSF" id="PIRSF000179">
    <property type="entry name" value="FrdD"/>
    <property type="match status" value="1"/>
</dbReference>
<dbReference type="GO" id="GO:0005886">
    <property type="term" value="C:plasma membrane"/>
    <property type="evidence" value="ECO:0007669"/>
    <property type="project" value="UniProtKB-SubCell"/>
</dbReference>
<evidence type="ECO:0000256" key="4">
    <source>
        <dbReference type="ARBA" id="ARBA00023136"/>
    </source>
</evidence>
<evidence type="ECO:0000256" key="1">
    <source>
        <dbReference type="ARBA" id="ARBA00022475"/>
    </source>
</evidence>
<proteinExistence type="inferred from homology"/>
<dbReference type="GO" id="GO:0045283">
    <property type="term" value="C:fumarate reductase complex"/>
    <property type="evidence" value="ECO:0007669"/>
    <property type="project" value="UniProtKB-UniRule"/>
</dbReference>
<keyword evidence="1 5" id="KW-1003">Cell membrane</keyword>
<evidence type="ECO:0000256" key="5">
    <source>
        <dbReference type="HAMAP-Rule" id="MF_00709"/>
    </source>
</evidence>
<organism evidence="6 7">
    <name type="scientific">Otariodibacter oris</name>
    <dbReference type="NCBI Taxonomy" id="1032623"/>
    <lineage>
        <taxon>Bacteria</taxon>
        <taxon>Pseudomonadati</taxon>
        <taxon>Pseudomonadota</taxon>
        <taxon>Gammaproteobacteria</taxon>
        <taxon>Pasteurellales</taxon>
        <taxon>Pasteurellaceae</taxon>
        <taxon>Otariodibacter</taxon>
    </lineage>
</organism>
<dbReference type="Proteomes" id="UP000280099">
    <property type="component" value="Unassembled WGS sequence"/>
</dbReference>
<evidence type="ECO:0000313" key="7">
    <source>
        <dbReference type="Proteomes" id="UP000280099"/>
    </source>
</evidence>
<dbReference type="CDD" id="cd00547">
    <property type="entry name" value="QFR_TypeD_subunitD"/>
    <property type="match status" value="1"/>
</dbReference>
<dbReference type="GO" id="GO:0006106">
    <property type="term" value="P:fumarate metabolic process"/>
    <property type="evidence" value="ECO:0007669"/>
    <property type="project" value="InterPro"/>
</dbReference>
<dbReference type="GO" id="GO:0000104">
    <property type="term" value="F:succinate dehydrogenase activity"/>
    <property type="evidence" value="ECO:0007669"/>
    <property type="project" value="UniProtKB-UniRule"/>
</dbReference>
<feature type="transmembrane region" description="Helical" evidence="5">
    <location>
        <begin position="89"/>
        <end position="114"/>
    </location>
</feature>
<dbReference type="HAMAP" id="MF_00709">
    <property type="entry name" value="Fumarate_red_D"/>
    <property type="match status" value="1"/>
</dbReference>
<evidence type="ECO:0000256" key="3">
    <source>
        <dbReference type="ARBA" id="ARBA00022989"/>
    </source>
</evidence>
<comment type="subcellular location">
    <subcellularLocation>
        <location evidence="5">Cell membrane</location>
        <topology evidence="5">Multi-pass membrane protein</topology>
    </subcellularLocation>
</comment>
<keyword evidence="3 5" id="KW-1133">Transmembrane helix</keyword>